<dbReference type="Gene3D" id="1.20.120.530">
    <property type="entry name" value="GntR ligand-binding domain-like"/>
    <property type="match status" value="1"/>
</dbReference>
<comment type="caution">
    <text evidence="5">The sequence shown here is derived from an EMBL/GenBank/DDBJ whole genome shotgun (WGS) entry which is preliminary data.</text>
</comment>
<dbReference type="PROSITE" id="PS50949">
    <property type="entry name" value="HTH_GNTR"/>
    <property type="match status" value="1"/>
</dbReference>
<dbReference type="GO" id="GO:0003700">
    <property type="term" value="F:DNA-binding transcription factor activity"/>
    <property type="evidence" value="ECO:0007669"/>
    <property type="project" value="InterPro"/>
</dbReference>
<protein>
    <submittedName>
        <fullName evidence="5">GntR family transcriptional regulator</fullName>
    </submittedName>
</protein>
<accession>A0AAJ1MMN6</accession>
<dbReference type="SUPFAM" id="SSF46785">
    <property type="entry name" value="Winged helix' DNA-binding domain"/>
    <property type="match status" value="1"/>
</dbReference>
<proteinExistence type="predicted"/>
<evidence type="ECO:0000313" key="5">
    <source>
        <dbReference type="EMBL" id="MDC7226820.1"/>
    </source>
</evidence>
<dbReference type="PANTHER" id="PTHR43537">
    <property type="entry name" value="TRANSCRIPTIONAL REGULATOR, GNTR FAMILY"/>
    <property type="match status" value="1"/>
</dbReference>
<dbReference type="CDD" id="cd07377">
    <property type="entry name" value="WHTH_GntR"/>
    <property type="match status" value="1"/>
</dbReference>
<dbReference type="GO" id="GO:0003677">
    <property type="term" value="F:DNA binding"/>
    <property type="evidence" value="ECO:0007669"/>
    <property type="project" value="UniProtKB-KW"/>
</dbReference>
<dbReference type="Pfam" id="PF00392">
    <property type="entry name" value="GntR"/>
    <property type="match status" value="1"/>
</dbReference>
<dbReference type="InterPro" id="IPR008920">
    <property type="entry name" value="TF_FadR/GntR_C"/>
</dbReference>
<dbReference type="AlphaFoldDB" id="A0AAJ1MMN6"/>
<evidence type="ECO:0000313" key="6">
    <source>
        <dbReference type="Proteomes" id="UP001221217"/>
    </source>
</evidence>
<dbReference type="Proteomes" id="UP001221217">
    <property type="component" value="Unassembled WGS sequence"/>
</dbReference>
<dbReference type="EMBL" id="JAQQAL010000017">
    <property type="protein sequence ID" value="MDC7226820.1"/>
    <property type="molecule type" value="Genomic_DNA"/>
</dbReference>
<dbReference type="PANTHER" id="PTHR43537:SF24">
    <property type="entry name" value="GLUCONATE OPERON TRANSCRIPTIONAL REPRESSOR"/>
    <property type="match status" value="1"/>
</dbReference>
<evidence type="ECO:0000256" key="3">
    <source>
        <dbReference type="ARBA" id="ARBA00023163"/>
    </source>
</evidence>
<organism evidence="5 6">
    <name type="scientific">Candidatus Thalassospirochaeta sargassi</name>
    <dbReference type="NCBI Taxonomy" id="3119039"/>
    <lineage>
        <taxon>Bacteria</taxon>
        <taxon>Pseudomonadati</taxon>
        <taxon>Spirochaetota</taxon>
        <taxon>Spirochaetia</taxon>
        <taxon>Spirochaetales</taxon>
        <taxon>Spirochaetaceae</taxon>
        <taxon>Candidatus Thalassospirochaeta</taxon>
    </lineage>
</organism>
<dbReference type="InterPro" id="IPR011711">
    <property type="entry name" value="GntR_C"/>
</dbReference>
<dbReference type="SUPFAM" id="SSF48008">
    <property type="entry name" value="GntR ligand-binding domain-like"/>
    <property type="match status" value="1"/>
</dbReference>
<dbReference type="PRINTS" id="PR00035">
    <property type="entry name" value="HTHGNTR"/>
</dbReference>
<feature type="domain" description="HTH gntR-type" evidence="4">
    <location>
        <begin position="7"/>
        <end position="74"/>
    </location>
</feature>
<gene>
    <name evidence="5" type="ORF">PQJ61_08640</name>
</gene>
<dbReference type="SMART" id="SM00345">
    <property type="entry name" value="HTH_GNTR"/>
    <property type="match status" value="1"/>
</dbReference>
<evidence type="ECO:0000259" key="4">
    <source>
        <dbReference type="PROSITE" id="PS50949"/>
    </source>
</evidence>
<dbReference type="InterPro" id="IPR000524">
    <property type="entry name" value="Tscrpt_reg_HTH_GntR"/>
</dbReference>
<dbReference type="Gene3D" id="1.10.10.10">
    <property type="entry name" value="Winged helix-like DNA-binding domain superfamily/Winged helix DNA-binding domain"/>
    <property type="match status" value="1"/>
</dbReference>
<name>A0AAJ1MMN6_9SPIO</name>
<sequence>MGTKEVQSYKEKAYDIIKKKIIYCELAPGDVVDKKELIDELGIGRTPIREALSNLEQENLVVIMPRRGVVVSSISINDLSQIYAVREIVEPAMVKLAMPNLNDEDLQRFAEQFKSYDDLGVLDQTKLDSQFHQFLAKMTHNNYIIKLMDNLHSQNQRIRIMTSNVPDRMRHSTTEHLNIIEKLIARDVDGAEDLMRHHISISKKTASTIL</sequence>
<keyword evidence="2" id="KW-0238">DNA-binding</keyword>
<keyword evidence="3" id="KW-0804">Transcription</keyword>
<evidence type="ECO:0000256" key="2">
    <source>
        <dbReference type="ARBA" id="ARBA00023125"/>
    </source>
</evidence>
<reference evidence="5 6" key="1">
    <citation type="submission" date="2022-12" db="EMBL/GenBank/DDBJ databases">
        <title>Metagenome assembled genome from gulf of manar.</title>
        <authorList>
            <person name="Kohli P."/>
            <person name="Pk S."/>
            <person name="Venkata Ramana C."/>
            <person name="Sasikala C."/>
        </authorList>
    </citation>
    <scope>NUCLEOTIDE SEQUENCE [LARGE SCALE GENOMIC DNA]</scope>
    <source>
        <strain evidence="5">JB008</strain>
    </source>
</reference>
<dbReference type="Pfam" id="PF07729">
    <property type="entry name" value="FCD"/>
    <property type="match status" value="1"/>
</dbReference>
<keyword evidence="1" id="KW-0805">Transcription regulation</keyword>
<dbReference type="InterPro" id="IPR036390">
    <property type="entry name" value="WH_DNA-bd_sf"/>
</dbReference>
<dbReference type="SMART" id="SM00895">
    <property type="entry name" value="FCD"/>
    <property type="match status" value="1"/>
</dbReference>
<dbReference type="InterPro" id="IPR036388">
    <property type="entry name" value="WH-like_DNA-bd_sf"/>
</dbReference>
<evidence type="ECO:0000256" key="1">
    <source>
        <dbReference type="ARBA" id="ARBA00023015"/>
    </source>
</evidence>